<keyword evidence="3" id="KW-1185">Reference proteome</keyword>
<evidence type="ECO:0000256" key="1">
    <source>
        <dbReference type="SAM" id="MobiDB-lite"/>
    </source>
</evidence>
<feature type="compositionally biased region" description="Polar residues" evidence="1">
    <location>
        <begin position="45"/>
        <end position="60"/>
    </location>
</feature>
<dbReference type="OrthoDB" id="10055415at2759"/>
<gene>
    <name evidence="2" type="ORF">MEDL_13114</name>
</gene>
<proteinExistence type="predicted"/>
<feature type="region of interest" description="Disordered" evidence="1">
    <location>
        <begin position="163"/>
        <end position="185"/>
    </location>
</feature>
<sequence length="185" mass="21309">MKRMFESKLDKLRTDLMKNVDNKVRALRDEISLDINRETNRTDQSIQTRLDSLEQDTSPKNNDENIVEKANDLIRALGEDVSDNVNVTAAARLPSRFNDRPAIVKIIFRNLDVKVKVLRNKMKLKQTDTYKDVYIKSSKSRIQRLIKVLRNIPGGRALRVDASGRIKSRNNQQEDKPNDNLGIHA</sequence>
<evidence type="ECO:0000313" key="3">
    <source>
        <dbReference type="Proteomes" id="UP000683360"/>
    </source>
</evidence>
<dbReference type="AlphaFoldDB" id="A0A8S3QVH5"/>
<organism evidence="2 3">
    <name type="scientific">Mytilus edulis</name>
    <name type="common">Blue mussel</name>
    <dbReference type="NCBI Taxonomy" id="6550"/>
    <lineage>
        <taxon>Eukaryota</taxon>
        <taxon>Metazoa</taxon>
        <taxon>Spiralia</taxon>
        <taxon>Lophotrochozoa</taxon>
        <taxon>Mollusca</taxon>
        <taxon>Bivalvia</taxon>
        <taxon>Autobranchia</taxon>
        <taxon>Pteriomorphia</taxon>
        <taxon>Mytilida</taxon>
        <taxon>Mytiloidea</taxon>
        <taxon>Mytilidae</taxon>
        <taxon>Mytilinae</taxon>
        <taxon>Mytilus</taxon>
    </lineage>
</organism>
<evidence type="ECO:0000313" key="2">
    <source>
        <dbReference type="EMBL" id="CAG2198393.1"/>
    </source>
</evidence>
<accession>A0A8S3QVH5</accession>
<dbReference type="EMBL" id="CAJPWZ010000676">
    <property type="protein sequence ID" value="CAG2198393.1"/>
    <property type="molecule type" value="Genomic_DNA"/>
</dbReference>
<reference evidence="2" key="1">
    <citation type="submission" date="2021-03" db="EMBL/GenBank/DDBJ databases">
        <authorList>
            <person name="Bekaert M."/>
        </authorList>
    </citation>
    <scope>NUCLEOTIDE SEQUENCE</scope>
</reference>
<feature type="region of interest" description="Disordered" evidence="1">
    <location>
        <begin position="45"/>
        <end position="65"/>
    </location>
</feature>
<name>A0A8S3QVH5_MYTED</name>
<protein>
    <submittedName>
        <fullName evidence="2">Uncharacterized protein</fullName>
    </submittedName>
</protein>
<dbReference type="Proteomes" id="UP000683360">
    <property type="component" value="Unassembled WGS sequence"/>
</dbReference>
<comment type="caution">
    <text evidence="2">The sequence shown here is derived from an EMBL/GenBank/DDBJ whole genome shotgun (WGS) entry which is preliminary data.</text>
</comment>